<dbReference type="AlphaFoldDB" id="A0AAN8ZPF7"/>
<gene>
    <name evidence="5" type="ORF">RJ641_026388</name>
</gene>
<dbReference type="EMBL" id="JBAMMX010000003">
    <property type="protein sequence ID" value="KAK6945286.1"/>
    <property type="molecule type" value="Genomic_DNA"/>
</dbReference>
<evidence type="ECO:0000259" key="4">
    <source>
        <dbReference type="Pfam" id="PF25772"/>
    </source>
</evidence>
<dbReference type="PANTHER" id="PTHR48412:SF1">
    <property type="entry name" value="ARM REPEAT SUPERFAMILY PROTEIN"/>
    <property type="match status" value="1"/>
</dbReference>
<keyword evidence="6" id="KW-1185">Reference proteome</keyword>
<feature type="compositionally biased region" description="Low complexity" evidence="2">
    <location>
        <begin position="1005"/>
        <end position="1014"/>
    </location>
</feature>
<proteinExistence type="inferred from homology"/>
<feature type="region of interest" description="Disordered" evidence="2">
    <location>
        <begin position="1001"/>
        <end position="1146"/>
    </location>
</feature>
<accession>A0AAN8ZPF7</accession>
<feature type="compositionally biased region" description="Basic residues" evidence="2">
    <location>
        <begin position="1088"/>
        <end position="1100"/>
    </location>
</feature>
<reference evidence="5 6" key="1">
    <citation type="submission" date="2023-12" db="EMBL/GenBank/DDBJ databases">
        <title>A high-quality genome assembly for Dillenia turbinata (Dilleniales).</title>
        <authorList>
            <person name="Chanderbali A."/>
        </authorList>
    </citation>
    <scope>NUCLEOTIDE SEQUENCE [LARGE SCALE GENOMIC DNA]</scope>
    <source>
        <strain evidence="5">LSX21</strain>
        <tissue evidence="5">Leaf</tissue>
    </source>
</reference>
<feature type="compositionally biased region" description="Basic and acidic residues" evidence="2">
    <location>
        <begin position="1050"/>
        <end position="1064"/>
    </location>
</feature>
<feature type="compositionally biased region" description="Basic and acidic residues" evidence="2">
    <location>
        <begin position="1076"/>
        <end position="1086"/>
    </location>
</feature>
<comment type="similarity">
    <text evidence="1">Belongs to the RRP12 family.</text>
</comment>
<evidence type="ECO:0000256" key="2">
    <source>
        <dbReference type="SAM" id="MobiDB-lite"/>
    </source>
</evidence>
<organism evidence="5 6">
    <name type="scientific">Dillenia turbinata</name>
    <dbReference type="NCBI Taxonomy" id="194707"/>
    <lineage>
        <taxon>Eukaryota</taxon>
        <taxon>Viridiplantae</taxon>
        <taxon>Streptophyta</taxon>
        <taxon>Embryophyta</taxon>
        <taxon>Tracheophyta</taxon>
        <taxon>Spermatophyta</taxon>
        <taxon>Magnoliopsida</taxon>
        <taxon>eudicotyledons</taxon>
        <taxon>Gunneridae</taxon>
        <taxon>Pentapetalae</taxon>
        <taxon>Dilleniales</taxon>
        <taxon>Dilleniaceae</taxon>
        <taxon>Dillenia</taxon>
    </lineage>
</organism>
<name>A0AAN8ZPF7_9MAGN</name>
<evidence type="ECO:0000313" key="6">
    <source>
        <dbReference type="Proteomes" id="UP001370490"/>
    </source>
</evidence>
<protein>
    <submittedName>
        <fullName evidence="5">Domain NUC173</fullName>
    </submittedName>
</protein>
<comment type="caution">
    <text evidence="5">The sequence shown here is derived from an EMBL/GenBank/DDBJ whole genome shotgun (WGS) entry which is preliminary data.</text>
</comment>
<feature type="compositionally biased region" description="Basic and acidic residues" evidence="2">
    <location>
        <begin position="1101"/>
        <end position="1125"/>
    </location>
</feature>
<evidence type="ECO:0000256" key="1">
    <source>
        <dbReference type="ARBA" id="ARBA00007690"/>
    </source>
</evidence>
<dbReference type="InterPro" id="IPR012978">
    <property type="entry name" value="HEAT_RRP12"/>
</dbReference>
<evidence type="ECO:0000259" key="3">
    <source>
        <dbReference type="Pfam" id="PF08161"/>
    </source>
</evidence>
<dbReference type="Pfam" id="PF08161">
    <property type="entry name" value="RRP12_HEAT"/>
    <property type="match status" value="1"/>
</dbReference>
<dbReference type="InterPro" id="IPR011989">
    <property type="entry name" value="ARM-like"/>
</dbReference>
<dbReference type="Pfam" id="PF25772">
    <property type="entry name" value="HEAT_RRP12_N"/>
    <property type="match status" value="1"/>
</dbReference>
<sequence>MEEQDLNDIFSSSGDDICETLTARYGKSSAPQHRHLCATAAALRSVILAESLPLSPHSYFAAAISSLSDGTLDSTAVAALSTLLSIVIPLLPQNSLSHSKASDAILVLVEVSKRPNEVASTSTLRCVVKCLGVLIGFCDLADWNSVKLPSEFLLKFSVDKRPKVRKCAQDYLEKIFKSIHSSASIKDPSKLVRSSFKSCMPLAVELCASRIEMGSISNPRHIEVLHMLHVLRLLFPFLTNKVKMKIVKQLEKLVSSLFSALTKHIFDIFKVFLETSPVELIIPEAENIITSLVSYISLREKNPRDTVISAATLLQIVLDKLCVGESTAWVKSLPLVFGSIAGLLTSEDSTASQASNILKELIHQHLNKPTSSNNEKQLLEEGIEFSSEAGAIRATCAVLGDVLSCSDGIPNKHILEVVSASFLKLGDMSFFYLKDILLKLSDLMNLTIKDVPDTKPLQDAIGCAVIAMGPERILTLLPISICVEELAYQNMWLVPVLRKYVSGSSLGFYMDHIVPLAKSFQVASKAENSVIKQELQAHARGLLGLIPAFCQYPTDTNQNFGSLAKFLITLLKDSSMHESIATALQVLVNQNRSILGFNISAHAFENYSSNHNDKETVMGFRSLPCYSKKVAARNIKALALHSEELLQALTNKFFSSSPKKRSYIKDAIGCLACISDSSITKKIFISSIERFHLQGVLAAEKSGNEVSASHGDEEENVSNIEEKDVHRCLVMELGSSFVGGANEDLVDETKEIGRSQACYALQRILEEHPWFLSSQFSELTDLLLGLKSANDVATVRSRFACLHILFVHALKTSLKEEEENTKAFLILNEIILAMKDSREESRKVAYDNLLVINSSLKSLACGNSDAPHQKLIGMIMGYLSGSSPQIKSGAVSALSVLVYKDANICLSIPELIPTVLDLLQTKAVEVVKAVLGFVKVAVSCLQAIDLQNFLSDISDGILPWSSVTVILEIMIRKCGSAAVVTVAPEKYKGFIKSILENRHSKSNSKEAAASENASGPTDSLPKGLKKRKHMESSLSLVETGSIKAGKKRKGGENEKFRTASKDETGTSFSTRTAGYSDKRFRLDFNQKKSSKGYPKGRKNRRDFERAPSKGEKNMKLQTRKNEQKDGNNNLKSQKHKKFMRPKKTNL</sequence>
<dbReference type="InterPro" id="IPR057860">
    <property type="entry name" value="HEAT_RRP12_N"/>
</dbReference>
<dbReference type="SUPFAM" id="SSF48371">
    <property type="entry name" value="ARM repeat"/>
    <property type="match status" value="2"/>
</dbReference>
<dbReference type="PANTHER" id="PTHR48412">
    <property type="entry name" value="ARM REPEAT SUPERFAMILY PROTEIN"/>
    <property type="match status" value="1"/>
</dbReference>
<evidence type="ECO:0000313" key="5">
    <source>
        <dbReference type="EMBL" id="KAK6945286.1"/>
    </source>
</evidence>
<feature type="compositionally biased region" description="Basic residues" evidence="2">
    <location>
        <begin position="1132"/>
        <end position="1146"/>
    </location>
</feature>
<dbReference type="Gene3D" id="1.25.10.10">
    <property type="entry name" value="Leucine-rich Repeat Variant"/>
    <property type="match status" value="1"/>
</dbReference>
<feature type="domain" description="RRP12 N-terminal HEAT" evidence="4">
    <location>
        <begin position="12"/>
        <end position="279"/>
    </location>
</feature>
<dbReference type="InterPro" id="IPR016024">
    <property type="entry name" value="ARM-type_fold"/>
</dbReference>
<feature type="domain" description="RRP12 HEAT" evidence="3">
    <location>
        <begin position="349"/>
        <end position="652"/>
    </location>
</feature>
<dbReference type="Proteomes" id="UP001370490">
    <property type="component" value="Unassembled WGS sequence"/>
</dbReference>